<sequence>MTVVRVIRSDKVVSMVIEFVEPPTNLQIN</sequence>
<comment type="caution">
    <text evidence="1">The sequence shown here is derived from an EMBL/GenBank/DDBJ whole genome shotgun (WGS) entry which is preliminary data.</text>
</comment>
<evidence type="ECO:0000313" key="1">
    <source>
        <dbReference type="EMBL" id="CAF4383557.1"/>
    </source>
</evidence>
<dbReference type="EMBL" id="CAJOBD010061192">
    <property type="protein sequence ID" value="CAF4383557.1"/>
    <property type="molecule type" value="Genomic_DNA"/>
</dbReference>
<organism evidence="1 2">
    <name type="scientific">Rotaria sordida</name>
    <dbReference type="NCBI Taxonomy" id="392033"/>
    <lineage>
        <taxon>Eukaryota</taxon>
        <taxon>Metazoa</taxon>
        <taxon>Spiralia</taxon>
        <taxon>Gnathifera</taxon>
        <taxon>Rotifera</taxon>
        <taxon>Eurotatoria</taxon>
        <taxon>Bdelloidea</taxon>
        <taxon>Philodinida</taxon>
        <taxon>Philodinidae</taxon>
        <taxon>Rotaria</taxon>
    </lineage>
</organism>
<gene>
    <name evidence="1" type="ORF">JBS370_LOCUS42928</name>
</gene>
<evidence type="ECO:0000313" key="2">
    <source>
        <dbReference type="Proteomes" id="UP000663836"/>
    </source>
</evidence>
<feature type="non-terminal residue" evidence="1">
    <location>
        <position position="1"/>
    </location>
</feature>
<dbReference type="AlphaFoldDB" id="A0A820N1S0"/>
<name>A0A820N1S0_9BILA</name>
<reference evidence="1" key="1">
    <citation type="submission" date="2021-02" db="EMBL/GenBank/DDBJ databases">
        <authorList>
            <person name="Nowell W R."/>
        </authorList>
    </citation>
    <scope>NUCLEOTIDE SEQUENCE</scope>
</reference>
<protein>
    <submittedName>
        <fullName evidence="1">Uncharacterized protein</fullName>
    </submittedName>
</protein>
<accession>A0A820N1S0</accession>
<feature type="non-terminal residue" evidence="1">
    <location>
        <position position="29"/>
    </location>
</feature>
<dbReference type="Proteomes" id="UP000663836">
    <property type="component" value="Unassembled WGS sequence"/>
</dbReference>
<proteinExistence type="predicted"/>